<dbReference type="Proteomes" id="UP001219525">
    <property type="component" value="Unassembled WGS sequence"/>
</dbReference>
<reference evidence="2" key="1">
    <citation type="submission" date="2023-03" db="EMBL/GenBank/DDBJ databases">
        <title>Massive genome expansion in bonnet fungi (Mycena s.s.) driven by repeated elements and novel gene families across ecological guilds.</title>
        <authorList>
            <consortium name="Lawrence Berkeley National Laboratory"/>
            <person name="Harder C.B."/>
            <person name="Miyauchi S."/>
            <person name="Viragh M."/>
            <person name="Kuo A."/>
            <person name="Thoen E."/>
            <person name="Andreopoulos B."/>
            <person name="Lu D."/>
            <person name="Skrede I."/>
            <person name="Drula E."/>
            <person name="Henrissat B."/>
            <person name="Morin E."/>
            <person name="Kohler A."/>
            <person name="Barry K."/>
            <person name="LaButti K."/>
            <person name="Morin E."/>
            <person name="Salamov A."/>
            <person name="Lipzen A."/>
            <person name="Mereny Z."/>
            <person name="Hegedus B."/>
            <person name="Baldrian P."/>
            <person name="Stursova M."/>
            <person name="Weitz H."/>
            <person name="Taylor A."/>
            <person name="Grigoriev I.V."/>
            <person name="Nagy L.G."/>
            <person name="Martin F."/>
            <person name="Kauserud H."/>
        </authorList>
    </citation>
    <scope>NUCLEOTIDE SEQUENCE</scope>
    <source>
        <strain evidence="2">9144</strain>
    </source>
</reference>
<gene>
    <name evidence="2" type="ORF">GGX14DRAFT_393467</name>
</gene>
<evidence type="ECO:0000313" key="3">
    <source>
        <dbReference type="Proteomes" id="UP001219525"/>
    </source>
</evidence>
<dbReference type="EMBL" id="JARJCW010000023">
    <property type="protein sequence ID" value="KAJ7212566.1"/>
    <property type="molecule type" value="Genomic_DNA"/>
</dbReference>
<evidence type="ECO:0000313" key="2">
    <source>
        <dbReference type="EMBL" id="KAJ7212566.1"/>
    </source>
</evidence>
<dbReference type="AlphaFoldDB" id="A0AAD6YEK6"/>
<feature type="region of interest" description="Disordered" evidence="1">
    <location>
        <begin position="1"/>
        <end position="20"/>
    </location>
</feature>
<sequence>MYPAGGGAEGSTDSPPGIKARLSVMHGSVTLHGTSADARHLHGTCTALHGSVWQFSVAVPRPKGQSCNKSLVPEATEPPLRGTGDLPHYFLPTPTSNSTTGNQMCAKKLVEAPTDIPVTALHVAASVVQSPVTSAGAASMIPPSGTGNNPRRLEFKKKLIETSKGAVHCAVVALDLAASLTQNVPYLGAISKVLVEISKIADVCSRE</sequence>
<accession>A0AAD6YEK6</accession>
<comment type="caution">
    <text evidence="2">The sequence shown here is derived from an EMBL/GenBank/DDBJ whole genome shotgun (WGS) entry which is preliminary data.</text>
</comment>
<organism evidence="2 3">
    <name type="scientific">Mycena pura</name>
    <dbReference type="NCBI Taxonomy" id="153505"/>
    <lineage>
        <taxon>Eukaryota</taxon>
        <taxon>Fungi</taxon>
        <taxon>Dikarya</taxon>
        <taxon>Basidiomycota</taxon>
        <taxon>Agaricomycotina</taxon>
        <taxon>Agaricomycetes</taxon>
        <taxon>Agaricomycetidae</taxon>
        <taxon>Agaricales</taxon>
        <taxon>Marasmiineae</taxon>
        <taxon>Mycenaceae</taxon>
        <taxon>Mycena</taxon>
    </lineage>
</organism>
<keyword evidence="3" id="KW-1185">Reference proteome</keyword>
<evidence type="ECO:0000256" key="1">
    <source>
        <dbReference type="SAM" id="MobiDB-lite"/>
    </source>
</evidence>
<name>A0AAD6YEK6_9AGAR</name>
<proteinExistence type="predicted"/>
<protein>
    <submittedName>
        <fullName evidence="2">Uncharacterized protein</fullName>
    </submittedName>
</protein>